<evidence type="ECO:0000256" key="14">
    <source>
        <dbReference type="ARBA" id="ARBA00025153"/>
    </source>
</evidence>
<accession>A0A2A9CT16</accession>
<keyword evidence="7 17" id="KW-0067">ATP-binding</keyword>
<dbReference type="GO" id="GO:0016301">
    <property type="term" value="F:kinase activity"/>
    <property type="evidence" value="ECO:0007669"/>
    <property type="project" value="UniProtKB-KW"/>
</dbReference>
<dbReference type="SUPFAM" id="SSF53613">
    <property type="entry name" value="Ribokinase-like"/>
    <property type="match status" value="1"/>
</dbReference>
<comment type="cofactor">
    <cofactor evidence="17">
        <name>Mg(2+)</name>
        <dbReference type="ChEBI" id="CHEBI:18420"/>
    </cofactor>
</comment>
<evidence type="ECO:0000256" key="2">
    <source>
        <dbReference type="ARBA" id="ARBA00000909"/>
    </source>
</evidence>
<gene>
    <name evidence="17" type="primary">nnrD</name>
    <name evidence="21" type="ORF">ATK74_2081</name>
</gene>
<dbReference type="GO" id="GO:0110051">
    <property type="term" value="P:metabolite repair"/>
    <property type="evidence" value="ECO:0007669"/>
    <property type="project" value="TreeGrafter"/>
</dbReference>
<feature type="binding site" evidence="17">
    <location>
        <position position="341"/>
    </location>
    <ligand>
        <name>(6S)-NADPHX</name>
        <dbReference type="ChEBI" id="CHEBI:64076"/>
    </ligand>
</feature>
<keyword evidence="21" id="KW-0418">Kinase</keyword>
<dbReference type="PANTHER" id="PTHR12592">
    <property type="entry name" value="ATP-DEPENDENT (S)-NAD(P)H-HYDRATE DEHYDRATASE FAMILY MEMBER"/>
    <property type="match status" value="1"/>
</dbReference>
<feature type="binding site" evidence="17">
    <location>
        <position position="408"/>
    </location>
    <ligand>
        <name>AMP</name>
        <dbReference type="ChEBI" id="CHEBI:456215"/>
    </ligand>
</feature>
<dbReference type="InterPro" id="IPR036652">
    <property type="entry name" value="YjeF_N_dom_sf"/>
</dbReference>
<feature type="domain" description="YjeF C-terminal" evidence="19">
    <location>
        <begin position="213"/>
        <end position="463"/>
    </location>
</feature>
<protein>
    <recommendedName>
        <fullName evidence="17">ADP-dependent (S)-NAD(P)H-hydrate dehydratase</fullName>
        <ecNumber evidence="17">4.2.1.136</ecNumber>
    </recommendedName>
    <alternativeName>
        <fullName evidence="17">ADP-dependent NAD(P)HX dehydratase</fullName>
    </alternativeName>
</protein>
<dbReference type="GO" id="GO:0046496">
    <property type="term" value="P:nicotinamide nucleotide metabolic process"/>
    <property type="evidence" value="ECO:0007669"/>
    <property type="project" value="UniProtKB-UniRule"/>
</dbReference>
<comment type="function">
    <text evidence="17">Catalyzes the dehydration of the S-form of NAD(P)HX at the expense of ADP, which is converted to AMP. Together with NAD(P)HX epimerase, which catalyzes the epimerization of the S- and R-forms, the enzyme allows the repair of both epimers of NAD(P)HX, a damaged form of NAD(P)H that is a result of enzymatic or heat-dependent hydration.</text>
</comment>
<dbReference type="GO" id="GO:0052855">
    <property type="term" value="F:ADP-dependent NAD(P)H-hydrate dehydratase activity"/>
    <property type="evidence" value="ECO:0007669"/>
    <property type="project" value="UniProtKB-UniRule"/>
</dbReference>
<dbReference type="RefSeq" id="WP_211283348.1">
    <property type="nucleotide sequence ID" value="NZ_PDJC01000001.1"/>
</dbReference>
<comment type="catalytic activity">
    <reaction evidence="1 18">
        <text>(6R)-NADHX = (6S)-NADHX</text>
        <dbReference type="Rhea" id="RHEA:32215"/>
        <dbReference type="ChEBI" id="CHEBI:64074"/>
        <dbReference type="ChEBI" id="CHEBI:64075"/>
        <dbReference type="EC" id="5.1.99.6"/>
    </reaction>
</comment>
<evidence type="ECO:0000256" key="5">
    <source>
        <dbReference type="ARBA" id="ARBA00022723"/>
    </source>
</evidence>
<comment type="similarity">
    <text evidence="3 18">In the N-terminal section; belongs to the NnrE/AIBP family.</text>
</comment>
<keyword evidence="8 17" id="KW-0521">NADP</keyword>
<evidence type="ECO:0000256" key="1">
    <source>
        <dbReference type="ARBA" id="ARBA00000013"/>
    </source>
</evidence>
<comment type="subunit">
    <text evidence="17">Homotetramer.</text>
</comment>
<evidence type="ECO:0000256" key="11">
    <source>
        <dbReference type="ARBA" id="ARBA00023235"/>
    </source>
</evidence>
<comment type="function">
    <text evidence="14 18">Bifunctional enzyme that catalyzes the epimerization of the S- and R-forms of NAD(P)HX and the dehydration of the S-form of NAD(P)HX at the expense of ADP, which is converted to AMP. This allows the repair of both epimers of NAD(P)HX, a damaged form of NAD(P)H that is a result of enzymatic or heat-dependent hydration.</text>
</comment>
<feature type="binding site" evidence="17">
    <location>
        <position position="409"/>
    </location>
    <ligand>
        <name>(6S)-NADPHX</name>
        <dbReference type="ChEBI" id="CHEBI:64076"/>
    </ligand>
</feature>
<dbReference type="Gene3D" id="3.40.50.10260">
    <property type="entry name" value="YjeF N-terminal domain"/>
    <property type="match status" value="1"/>
</dbReference>
<evidence type="ECO:0000259" key="20">
    <source>
        <dbReference type="PROSITE" id="PS51385"/>
    </source>
</evidence>
<dbReference type="InterPro" id="IPR004443">
    <property type="entry name" value="YjeF_N_dom"/>
</dbReference>
<dbReference type="PIRSF" id="PIRSF017184">
    <property type="entry name" value="Nnr"/>
    <property type="match status" value="1"/>
</dbReference>
<dbReference type="EMBL" id="PDJC01000001">
    <property type="protein sequence ID" value="PFG17508.1"/>
    <property type="molecule type" value="Genomic_DNA"/>
</dbReference>
<evidence type="ECO:0000256" key="4">
    <source>
        <dbReference type="ARBA" id="ARBA00009524"/>
    </source>
</evidence>
<dbReference type="SUPFAM" id="SSF64153">
    <property type="entry name" value="YjeF N-terminal domain-like"/>
    <property type="match status" value="1"/>
</dbReference>
<evidence type="ECO:0000256" key="9">
    <source>
        <dbReference type="ARBA" id="ARBA00022958"/>
    </source>
</evidence>
<evidence type="ECO:0000256" key="8">
    <source>
        <dbReference type="ARBA" id="ARBA00022857"/>
    </source>
</evidence>
<dbReference type="InterPro" id="IPR029056">
    <property type="entry name" value="Ribokinase-like"/>
</dbReference>
<comment type="similarity">
    <text evidence="4 18">In the C-terminal section; belongs to the NnrD/CARKD family.</text>
</comment>
<feature type="binding site" evidence="17">
    <location>
        <position position="298"/>
    </location>
    <ligand>
        <name>(6S)-NADPHX</name>
        <dbReference type="ChEBI" id="CHEBI:64076"/>
    </ligand>
</feature>
<comment type="cofactor">
    <cofactor evidence="18">
        <name>K(+)</name>
        <dbReference type="ChEBI" id="CHEBI:29103"/>
    </cofactor>
    <text evidence="18">Binds 1 potassium ion per subunit.</text>
</comment>
<dbReference type="PROSITE" id="PS51383">
    <property type="entry name" value="YJEF_C_3"/>
    <property type="match status" value="1"/>
</dbReference>
<dbReference type="GO" id="GO:0005524">
    <property type="term" value="F:ATP binding"/>
    <property type="evidence" value="ECO:0007669"/>
    <property type="project" value="UniProtKB-UniRule"/>
</dbReference>
<comment type="catalytic activity">
    <reaction evidence="15 17 18">
        <text>(6S)-NADHX + ADP = AMP + phosphate + NADH + H(+)</text>
        <dbReference type="Rhea" id="RHEA:32223"/>
        <dbReference type="ChEBI" id="CHEBI:15378"/>
        <dbReference type="ChEBI" id="CHEBI:43474"/>
        <dbReference type="ChEBI" id="CHEBI:57945"/>
        <dbReference type="ChEBI" id="CHEBI:64074"/>
        <dbReference type="ChEBI" id="CHEBI:456215"/>
        <dbReference type="ChEBI" id="CHEBI:456216"/>
        <dbReference type="EC" id="4.2.1.136"/>
    </reaction>
</comment>
<dbReference type="CDD" id="cd01171">
    <property type="entry name" value="YXKO-related"/>
    <property type="match status" value="1"/>
</dbReference>
<keyword evidence="5 18" id="KW-0479">Metal-binding</keyword>
<evidence type="ECO:0000256" key="16">
    <source>
        <dbReference type="ARBA" id="ARBA00049209"/>
    </source>
</evidence>
<dbReference type="GO" id="GO:0046872">
    <property type="term" value="F:metal ion binding"/>
    <property type="evidence" value="ECO:0007669"/>
    <property type="project" value="UniProtKB-UniRule"/>
</dbReference>
<evidence type="ECO:0000256" key="18">
    <source>
        <dbReference type="PIRNR" id="PIRNR017184"/>
    </source>
</evidence>
<evidence type="ECO:0000256" key="13">
    <source>
        <dbReference type="ARBA" id="ARBA00023268"/>
    </source>
</evidence>
<comment type="catalytic activity">
    <reaction evidence="16 17 18">
        <text>(6S)-NADPHX + ADP = AMP + phosphate + NADPH + H(+)</text>
        <dbReference type="Rhea" id="RHEA:32235"/>
        <dbReference type="ChEBI" id="CHEBI:15378"/>
        <dbReference type="ChEBI" id="CHEBI:43474"/>
        <dbReference type="ChEBI" id="CHEBI:57783"/>
        <dbReference type="ChEBI" id="CHEBI:64076"/>
        <dbReference type="ChEBI" id="CHEBI:456215"/>
        <dbReference type="ChEBI" id="CHEBI:456216"/>
        <dbReference type="EC" id="4.2.1.136"/>
    </reaction>
</comment>
<comment type="caution">
    <text evidence="21">The sequence shown here is derived from an EMBL/GenBank/DDBJ whole genome shotgun (WGS) entry which is preliminary data.</text>
</comment>
<comment type="similarity">
    <text evidence="17">Belongs to the NnrD/CARKD family.</text>
</comment>
<dbReference type="PANTHER" id="PTHR12592:SF0">
    <property type="entry name" value="ATP-DEPENDENT (S)-NAD(P)H-HYDRATE DEHYDRATASE"/>
    <property type="match status" value="1"/>
</dbReference>
<dbReference type="EC" id="4.2.1.136" evidence="17"/>
<dbReference type="Proteomes" id="UP000226079">
    <property type="component" value="Unassembled WGS sequence"/>
</dbReference>
<comment type="catalytic activity">
    <reaction evidence="2 18">
        <text>(6R)-NADPHX = (6S)-NADPHX</text>
        <dbReference type="Rhea" id="RHEA:32227"/>
        <dbReference type="ChEBI" id="CHEBI:64076"/>
        <dbReference type="ChEBI" id="CHEBI:64077"/>
        <dbReference type="EC" id="5.1.99.6"/>
    </reaction>
</comment>
<reference evidence="21 22" key="1">
    <citation type="submission" date="2017-10" db="EMBL/GenBank/DDBJ databases">
        <title>Sequencing the genomes of 1000 actinobacteria strains.</title>
        <authorList>
            <person name="Klenk H.-P."/>
        </authorList>
    </citation>
    <scope>NUCLEOTIDE SEQUENCE [LARGE SCALE GENOMIC DNA]</scope>
    <source>
        <strain evidence="21 22">DSM 15597</strain>
    </source>
</reference>
<keyword evidence="11 18" id="KW-0413">Isomerase</keyword>
<keyword evidence="13" id="KW-0511">Multifunctional enzyme</keyword>
<dbReference type="InterPro" id="IPR030677">
    <property type="entry name" value="Nnr"/>
</dbReference>
<evidence type="ECO:0000256" key="7">
    <source>
        <dbReference type="ARBA" id="ARBA00022840"/>
    </source>
</evidence>
<evidence type="ECO:0000256" key="12">
    <source>
        <dbReference type="ARBA" id="ARBA00023239"/>
    </source>
</evidence>
<dbReference type="Gene3D" id="3.40.1190.20">
    <property type="match status" value="1"/>
</dbReference>
<feature type="domain" description="YjeF N-terminal" evidence="20">
    <location>
        <begin position="9"/>
        <end position="208"/>
    </location>
</feature>
<dbReference type="GO" id="GO:0052856">
    <property type="term" value="F:NAD(P)HX epimerase activity"/>
    <property type="evidence" value="ECO:0007669"/>
    <property type="project" value="UniProtKB-EC"/>
</dbReference>
<evidence type="ECO:0000259" key="19">
    <source>
        <dbReference type="PROSITE" id="PS51383"/>
    </source>
</evidence>
<keyword evidence="22" id="KW-1185">Reference proteome</keyword>
<evidence type="ECO:0000256" key="6">
    <source>
        <dbReference type="ARBA" id="ARBA00022741"/>
    </source>
</evidence>
<dbReference type="AlphaFoldDB" id="A0A2A9CT16"/>
<comment type="caution">
    <text evidence="17">Lacks conserved residue(s) required for the propagation of feature annotation.</text>
</comment>
<evidence type="ECO:0000256" key="3">
    <source>
        <dbReference type="ARBA" id="ARBA00006001"/>
    </source>
</evidence>
<evidence type="ECO:0000256" key="17">
    <source>
        <dbReference type="HAMAP-Rule" id="MF_01965"/>
    </source>
</evidence>
<keyword evidence="9 18" id="KW-0630">Potassium</keyword>
<proteinExistence type="inferred from homology"/>
<keyword evidence="12 17" id="KW-0456">Lyase</keyword>
<evidence type="ECO:0000313" key="22">
    <source>
        <dbReference type="Proteomes" id="UP000226079"/>
    </source>
</evidence>
<dbReference type="Pfam" id="PF01256">
    <property type="entry name" value="Carb_kinase"/>
    <property type="match status" value="1"/>
</dbReference>
<keyword evidence="10 17" id="KW-0520">NAD</keyword>
<feature type="binding site" evidence="17">
    <location>
        <position position="248"/>
    </location>
    <ligand>
        <name>(6S)-NADPHX</name>
        <dbReference type="ChEBI" id="CHEBI:64076"/>
    </ligand>
</feature>
<evidence type="ECO:0000256" key="10">
    <source>
        <dbReference type="ARBA" id="ARBA00023027"/>
    </source>
</evidence>
<evidence type="ECO:0000256" key="15">
    <source>
        <dbReference type="ARBA" id="ARBA00048238"/>
    </source>
</evidence>
<keyword evidence="6 17" id="KW-0547">Nucleotide-binding</keyword>
<dbReference type="Pfam" id="PF03853">
    <property type="entry name" value="YjeF_N"/>
    <property type="match status" value="1"/>
</dbReference>
<dbReference type="HAMAP" id="MF_01965">
    <property type="entry name" value="NADHX_dehydratase"/>
    <property type="match status" value="1"/>
</dbReference>
<dbReference type="PROSITE" id="PS51385">
    <property type="entry name" value="YJEF_N"/>
    <property type="match status" value="1"/>
</dbReference>
<name>A0A2A9CT16_9ACTN</name>
<dbReference type="InterPro" id="IPR000631">
    <property type="entry name" value="CARKD"/>
</dbReference>
<keyword evidence="21" id="KW-0808">Transferase</keyword>
<evidence type="ECO:0000313" key="21">
    <source>
        <dbReference type="EMBL" id="PFG17508.1"/>
    </source>
</evidence>
<sequence>MDGYLVEQIRAAEAHVFELLDPDVLMQRAAAGLAAAILRRLDGAYGSRVLLVVGSGNNGGDALWAGVRLARRGVVVRAWRTGAKVHQAGWDAFLAAGGREVGRDQALADLQGWDVVVDAVAGIGSRPGLDQPVADFAESCRASGVRVVAVDLPSGVAPEPPFVEAPHFTAALTVTFGGYKLCQLTEPGRSACGEIELIDIGLDLSEPEVYQWQPADVAAAWPVPSSDSDKYSRGVVGLDTGSPDYPGAALLSAAGAVYSGAGMVRHLGPLPVINRVLDAFPNVVAAQGRVQALVIGSGWGQRKDTKTVAKLMAAGVPLVIDADALRQLPGAGRPTALLTPHAGELAFLLGVERSAVTTDPLAAVRQAAERTGCTVLLKGATQYVAAPGVHTVQLAVPGPSWTAQAGSGDVLAGIAGTLLGAGVRTATAAVLAASIQALAARATPGPVPPQQLAGTLPTVISALLDAEP</sequence>
<organism evidence="21 22">
    <name type="scientific">Propionicimonas paludicola</name>
    <dbReference type="NCBI Taxonomy" id="185243"/>
    <lineage>
        <taxon>Bacteria</taxon>
        <taxon>Bacillati</taxon>
        <taxon>Actinomycetota</taxon>
        <taxon>Actinomycetes</taxon>
        <taxon>Propionibacteriales</taxon>
        <taxon>Nocardioidaceae</taxon>
        <taxon>Propionicimonas</taxon>
    </lineage>
</organism>